<dbReference type="Gene3D" id="3.40.1190.20">
    <property type="match status" value="1"/>
</dbReference>
<feature type="binding site" evidence="9">
    <location>
        <begin position="42"/>
        <end position="46"/>
    </location>
    <ligand>
        <name>substrate</name>
    </ligand>
</feature>
<organism evidence="11 12">
    <name type="scientific">Candidatus Onthenecus intestinigallinarum</name>
    <dbReference type="NCBI Taxonomy" id="2840875"/>
    <lineage>
        <taxon>Bacteria</taxon>
        <taxon>Bacillati</taxon>
        <taxon>Bacillota</taxon>
        <taxon>Clostridia</taxon>
        <taxon>Eubacteriales</taxon>
        <taxon>Candidatus Onthenecus</taxon>
    </lineage>
</organism>
<dbReference type="PANTHER" id="PTHR10584:SF166">
    <property type="entry name" value="RIBOKINASE"/>
    <property type="match status" value="1"/>
</dbReference>
<dbReference type="GO" id="GO:0019303">
    <property type="term" value="P:D-ribose catabolic process"/>
    <property type="evidence" value="ECO:0007669"/>
    <property type="project" value="UniProtKB-UniRule"/>
</dbReference>
<reference evidence="11" key="1">
    <citation type="submission" date="2020-10" db="EMBL/GenBank/DDBJ databases">
        <authorList>
            <person name="Gilroy R."/>
        </authorList>
    </citation>
    <scope>NUCLEOTIDE SEQUENCE</scope>
    <source>
        <strain evidence="11">ChiSxjej2B14-6234</strain>
    </source>
</reference>
<comment type="subunit">
    <text evidence="9">Homodimer.</text>
</comment>
<dbReference type="CDD" id="cd01174">
    <property type="entry name" value="ribokinase"/>
    <property type="match status" value="1"/>
</dbReference>
<evidence type="ECO:0000256" key="6">
    <source>
        <dbReference type="ARBA" id="ARBA00022842"/>
    </source>
</evidence>
<evidence type="ECO:0000313" key="12">
    <source>
        <dbReference type="Proteomes" id="UP000886887"/>
    </source>
</evidence>
<evidence type="ECO:0000259" key="10">
    <source>
        <dbReference type="Pfam" id="PF00294"/>
    </source>
</evidence>
<protein>
    <recommendedName>
        <fullName evidence="9">Ribokinase</fullName>
        <shortName evidence="9">RK</shortName>
        <ecNumber evidence="9">2.7.1.15</ecNumber>
    </recommendedName>
</protein>
<keyword evidence="2 9" id="KW-0479">Metal-binding</keyword>
<gene>
    <name evidence="9" type="primary">rbsK</name>
    <name evidence="11" type="ORF">IAB73_07235</name>
</gene>
<feature type="binding site" evidence="9">
    <location>
        <begin position="264"/>
        <end position="265"/>
    </location>
    <ligand>
        <name>ATP</name>
        <dbReference type="ChEBI" id="CHEBI:30616"/>
    </ligand>
</feature>
<dbReference type="GO" id="GO:0046872">
    <property type="term" value="F:metal ion binding"/>
    <property type="evidence" value="ECO:0007669"/>
    <property type="project" value="UniProtKB-KW"/>
</dbReference>
<dbReference type="GO" id="GO:0005829">
    <property type="term" value="C:cytosol"/>
    <property type="evidence" value="ECO:0007669"/>
    <property type="project" value="TreeGrafter"/>
</dbReference>
<dbReference type="EC" id="2.7.1.15" evidence="9"/>
<keyword evidence="5 9" id="KW-0067">ATP-binding</keyword>
<comment type="function">
    <text evidence="9">Catalyzes the phosphorylation of ribose at O-5 in a reaction requiring ATP and magnesium. The resulting D-ribose-5-phosphate can then be used either for sythesis of nucleotides, histidine, and tryptophan, or as a component of the pentose phosphate pathway.</text>
</comment>
<reference evidence="11" key="2">
    <citation type="journal article" date="2021" name="PeerJ">
        <title>Extensive microbial diversity within the chicken gut microbiome revealed by metagenomics and culture.</title>
        <authorList>
            <person name="Gilroy R."/>
            <person name="Ravi A."/>
            <person name="Getino M."/>
            <person name="Pursley I."/>
            <person name="Horton D.L."/>
            <person name="Alikhan N.F."/>
            <person name="Baker D."/>
            <person name="Gharbi K."/>
            <person name="Hall N."/>
            <person name="Watson M."/>
            <person name="Adriaenssens E.M."/>
            <person name="Foster-Nyarko E."/>
            <person name="Jarju S."/>
            <person name="Secka A."/>
            <person name="Antonio M."/>
            <person name="Oren A."/>
            <person name="Chaudhuri R.R."/>
            <person name="La Ragione R."/>
            <person name="Hildebrand F."/>
            <person name="Pallen M.J."/>
        </authorList>
    </citation>
    <scope>NUCLEOTIDE SEQUENCE</scope>
    <source>
        <strain evidence="11">ChiSxjej2B14-6234</strain>
    </source>
</reference>
<feature type="binding site" evidence="9">
    <location>
        <position position="259"/>
    </location>
    <ligand>
        <name>K(+)</name>
        <dbReference type="ChEBI" id="CHEBI:29103"/>
    </ligand>
</feature>
<feature type="binding site" evidence="9">
    <location>
        <position position="298"/>
    </location>
    <ligand>
        <name>K(+)</name>
        <dbReference type="ChEBI" id="CHEBI:29103"/>
    </ligand>
</feature>
<keyword evidence="9" id="KW-0963">Cytoplasm</keyword>
<feature type="binding site" evidence="9">
    <location>
        <position position="265"/>
    </location>
    <ligand>
        <name>substrate</name>
    </ligand>
</feature>
<evidence type="ECO:0000256" key="7">
    <source>
        <dbReference type="ARBA" id="ARBA00022958"/>
    </source>
</evidence>
<comment type="catalytic activity">
    <reaction evidence="9">
        <text>D-ribose + ATP = D-ribose 5-phosphate + ADP + H(+)</text>
        <dbReference type="Rhea" id="RHEA:13697"/>
        <dbReference type="ChEBI" id="CHEBI:15378"/>
        <dbReference type="ChEBI" id="CHEBI:30616"/>
        <dbReference type="ChEBI" id="CHEBI:47013"/>
        <dbReference type="ChEBI" id="CHEBI:78346"/>
        <dbReference type="ChEBI" id="CHEBI:456216"/>
        <dbReference type="EC" id="2.7.1.15"/>
    </reaction>
</comment>
<evidence type="ECO:0000256" key="8">
    <source>
        <dbReference type="ARBA" id="ARBA00023277"/>
    </source>
</evidence>
<comment type="caution">
    <text evidence="9">Lacks conserved residue(s) required for the propagation of feature annotation.</text>
</comment>
<evidence type="ECO:0000256" key="1">
    <source>
        <dbReference type="ARBA" id="ARBA00022679"/>
    </source>
</evidence>
<dbReference type="GO" id="GO:0004747">
    <property type="term" value="F:ribokinase activity"/>
    <property type="evidence" value="ECO:0007669"/>
    <property type="project" value="UniProtKB-UniRule"/>
</dbReference>
<name>A0A9D0ZA08_9FIRM</name>
<dbReference type="SUPFAM" id="SSF53613">
    <property type="entry name" value="Ribokinase-like"/>
    <property type="match status" value="1"/>
</dbReference>
<comment type="caution">
    <text evidence="11">The sequence shown here is derived from an EMBL/GenBank/DDBJ whole genome shotgun (WGS) entry which is preliminary data.</text>
</comment>
<dbReference type="GO" id="GO:0005524">
    <property type="term" value="F:ATP binding"/>
    <property type="evidence" value="ECO:0007669"/>
    <property type="project" value="UniProtKB-UniRule"/>
</dbReference>
<evidence type="ECO:0000256" key="9">
    <source>
        <dbReference type="HAMAP-Rule" id="MF_01987"/>
    </source>
</evidence>
<evidence type="ECO:0000256" key="3">
    <source>
        <dbReference type="ARBA" id="ARBA00022741"/>
    </source>
</evidence>
<dbReference type="InterPro" id="IPR011877">
    <property type="entry name" value="Ribokinase"/>
</dbReference>
<keyword evidence="3 9" id="KW-0547">Nucleotide-binding</keyword>
<feature type="binding site" evidence="9">
    <location>
        <begin position="232"/>
        <end position="237"/>
    </location>
    <ligand>
        <name>ATP</name>
        <dbReference type="ChEBI" id="CHEBI:30616"/>
    </ligand>
</feature>
<comment type="similarity">
    <text evidence="9">Belongs to the carbohydrate kinase PfkB family. Ribokinase subfamily.</text>
</comment>
<dbReference type="Proteomes" id="UP000886887">
    <property type="component" value="Unassembled WGS sequence"/>
</dbReference>
<keyword evidence="6 9" id="KW-0460">Magnesium</keyword>
<feature type="binding site" evidence="9">
    <location>
        <position position="191"/>
    </location>
    <ligand>
        <name>ATP</name>
        <dbReference type="ChEBI" id="CHEBI:30616"/>
    </ligand>
</feature>
<evidence type="ECO:0000256" key="4">
    <source>
        <dbReference type="ARBA" id="ARBA00022777"/>
    </source>
</evidence>
<dbReference type="PRINTS" id="PR00990">
    <property type="entry name" value="RIBOKINASE"/>
</dbReference>
<feature type="binding site" evidence="9">
    <location>
        <position position="261"/>
    </location>
    <ligand>
        <name>K(+)</name>
        <dbReference type="ChEBI" id="CHEBI:29103"/>
    </ligand>
</feature>
<dbReference type="Pfam" id="PF00294">
    <property type="entry name" value="PfkB"/>
    <property type="match status" value="1"/>
</dbReference>
<accession>A0A9D0ZA08</accession>
<dbReference type="HAMAP" id="MF_01987">
    <property type="entry name" value="Ribokinase"/>
    <property type="match status" value="1"/>
</dbReference>
<dbReference type="PANTHER" id="PTHR10584">
    <property type="entry name" value="SUGAR KINASE"/>
    <property type="match status" value="1"/>
</dbReference>
<feature type="binding site" evidence="9">
    <location>
        <begin position="14"/>
        <end position="16"/>
    </location>
    <ligand>
        <name>substrate</name>
    </ligand>
</feature>
<feature type="binding site" evidence="9">
    <location>
        <position position="295"/>
    </location>
    <ligand>
        <name>K(+)</name>
        <dbReference type="ChEBI" id="CHEBI:29103"/>
    </ligand>
</feature>
<dbReference type="AlphaFoldDB" id="A0A9D0ZA08"/>
<dbReference type="InterPro" id="IPR002139">
    <property type="entry name" value="Ribo/fructo_kinase"/>
</dbReference>
<dbReference type="EMBL" id="DVFJ01000026">
    <property type="protein sequence ID" value="HIQ71981.1"/>
    <property type="molecule type" value="Genomic_DNA"/>
</dbReference>
<evidence type="ECO:0000256" key="5">
    <source>
        <dbReference type="ARBA" id="ARBA00022840"/>
    </source>
</evidence>
<feature type="active site" description="Proton acceptor" evidence="9">
    <location>
        <position position="265"/>
    </location>
</feature>
<keyword evidence="1 9" id="KW-0808">Transferase</keyword>
<dbReference type="InterPro" id="IPR011611">
    <property type="entry name" value="PfkB_dom"/>
</dbReference>
<evidence type="ECO:0000313" key="11">
    <source>
        <dbReference type="EMBL" id="HIQ71981.1"/>
    </source>
</evidence>
<feature type="binding site" evidence="9">
    <location>
        <position position="304"/>
    </location>
    <ligand>
        <name>K(+)</name>
        <dbReference type="ChEBI" id="CHEBI:29103"/>
    </ligand>
</feature>
<keyword evidence="7 9" id="KW-0630">Potassium</keyword>
<feature type="binding site" evidence="9">
    <location>
        <position position="300"/>
    </location>
    <ligand>
        <name>K(+)</name>
        <dbReference type="ChEBI" id="CHEBI:29103"/>
    </ligand>
</feature>
<comment type="cofactor">
    <cofactor evidence="9">
        <name>Mg(2+)</name>
        <dbReference type="ChEBI" id="CHEBI:18420"/>
    </cofactor>
    <text evidence="9">Requires a divalent cation, most likely magnesium in vivo, as an electrophilic catalyst to aid phosphoryl group transfer. It is the chelate of the metal and the nucleotide that is the actual substrate.</text>
</comment>
<sequence>MNRKPRILVVGSFVMDLITSTRVFPGPGETVLGETFTTAPGGKGANQAVQAARLGADVTMVGKVGRDAFGQALTASMQGAGVHTEHVALDEHAPSSIGNITLERFPDGSSRNRIIVVPGANMTITPEDVAFLEKEIASFDMVMLQFEIPMDIDVRVAKLAQKAGVPVMVNPAPAAPIPEALMACATYLSPNEHEAAAITGIPIRVEGGVNLQDVQAVADALRSRGARNLLVTLGENGAAIAGEGGVTHVPSVPDVAVADPTAAGDSFVAAFCTGVCAGLDPRQAIDFARNTAAITVSRMGAQPSLPTLDEVIAAMQAHAEPGFDFAKLDCLR</sequence>
<proteinExistence type="inferred from homology"/>
<keyword evidence="4 9" id="KW-0418">Kinase</keyword>
<feature type="binding site" evidence="9">
    <location>
        <position position="147"/>
    </location>
    <ligand>
        <name>substrate</name>
    </ligand>
</feature>
<comment type="pathway">
    <text evidence="9">Carbohydrate metabolism; D-ribose degradation; D-ribose 5-phosphate from beta-D-ribopyranose: step 2/2.</text>
</comment>
<comment type="activity regulation">
    <text evidence="9">Activated by a monovalent cation that binds near, but not in, the active site. The most likely occupant of the site in vivo is potassium. Ion binding induces a conformational change that may alter substrate affinity.</text>
</comment>
<evidence type="ECO:0000256" key="2">
    <source>
        <dbReference type="ARBA" id="ARBA00022723"/>
    </source>
</evidence>
<keyword evidence="8 9" id="KW-0119">Carbohydrate metabolism</keyword>
<comment type="subcellular location">
    <subcellularLocation>
        <location evidence="9">Cytoplasm</location>
    </subcellularLocation>
</comment>
<feature type="domain" description="Carbohydrate kinase PfkB" evidence="10">
    <location>
        <begin position="6"/>
        <end position="307"/>
    </location>
</feature>
<dbReference type="InterPro" id="IPR029056">
    <property type="entry name" value="Ribokinase-like"/>
</dbReference>